<reference evidence="2 3" key="1">
    <citation type="submission" date="2018-04" db="EMBL/GenBank/DDBJ databases">
        <title>Genomic Encyclopedia of Type Strains, Phase IV (KMG-IV): sequencing the most valuable type-strain genomes for metagenomic binning, comparative biology and taxonomic classification.</title>
        <authorList>
            <person name="Goeker M."/>
        </authorList>
    </citation>
    <scope>NUCLEOTIDE SEQUENCE [LARGE SCALE GENOMIC DNA]</scope>
    <source>
        <strain evidence="2 3">DSM 14823</strain>
    </source>
</reference>
<accession>A0A2U1BBK5</accession>
<dbReference type="OrthoDB" id="9800974at2"/>
<keyword evidence="3" id="KW-1185">Reference proteome</keyword>
<evidence type="ECO:0000256" key="1">
    <source>
        <dbReference type="SAM" id="SignalP"/>
    </source>
</evidence>
<dbReference type="EMBL" id="QEKH01000001">
    <property type="protein sequence ID" value="PVY46033.1"/>
    <property type="molecule type" value="Genomic_DNA"/>
</dbReference>
<protein>
    <recommendedName>
        <fullName evidence="4">Glycosyl hydrolase family 2</fullName>
    </recommendedName>
</protein>
<evidence type="ECO:0008006" key="4">
    <source>
        <dbReference type="Google" id="ProtNLM"/>
    </source>
</evidence>
<dbReference type="Proteomes" id="UP000245959">
    <property type="component" value="Unassembled WGS sequence"/>
</dbReference>
<dbReference type="InterPro" id="IPR017853">
    <property type="entry name" value="GH"/>
</dbReference>
<dbReference type="GeneID" id="78293760"/>
<name>A0A2U1BBK5_9BACT</name>
<evidence type="ECO:0000313" key="2">
    <source>
        <dbReference type="EMBL" id="PVY46033.1"/>
    </source>
</evidence>
<dbReference type="SUPFAM" id="SSF51445">
    <property type="entry name" value="(Trans)glycosidases"/>
    <property type="match status" value="1"/>
</dbReference>
<organism evidence="2 3">
    <name type="scientific">Victivallis vadensis</name>
    <dbReference type="NCBI Taxonomy" id="172901"/>
    <lineage>
        <taxon>Bacteria</taxon>
        <taxon>Pseudomonadati</taxon>
        <taxon>Lentisphaerota</taxon>
        <taxon>Lentisphaeria</taxon>
        <taxon>Victivallales</taxon>
        <taxon>Victivallaceae</taxon>
        <taxon>Victivallis</taxon>
    </lineage>
</organism>
<dbReference type="AlphaFoldDB" id="A0A2U1BBK5"/>
<gene>
    <name evidence="2" type="ORF">C8D82_101233</name>
</gene>
<dbReference type="RefSeq" id="WP_116882423.1">
    <property type="nucleotide sequence ID" value="NZ_CABMMC010000159.1"/>
</dbReference>
<evidence type="ECO:0000313" key="3">
    <source>
        <dbReference type="Proteomes" id="UP000245959"/>
    </source>
</evidence>
<comment type="caution">
    <text evidence="2">The sequence shown here is derived from an EMBL/GenBank/DDBJ whole genome shotgun (WGS) entry which is preliminary data.</text>
</comment>
<feature type="chain" id="PRO_5015750062" description="Glycosyl hydrolase family 2" evidence="1">
    <location>
        <begin position="18"/>
        <end position="658"/>
    </location>
</feature>
<sequence length="658" mass="75679">MKRFLFFLSLIAGVHLAAAPVDRYGQAAEVDWPEKVSDDSELRNDLERETKELAGVKRESGRFDRYGGVRSGRTLRATGFFRVEKVEGRWWLVTPEGNLFYLQGVDGVPYNEHGYFTQVNRPDGSRRDLFTEGVPDPGQFPAAWSKDKKCVSFLTANIRRKYGPDYHKRWMDLTTGRLLAWGFNSIGKWNNPFVVKEMPFLWDQGLLIRDPYDPDFERSAEKQIKTMCAGLKNNPFLIGYQLANESGWNRHSVDVRLKDVSGKSHAKRALLEQLAAATGGKPGKFFGLPEESIDRLMLKKLDFRKVPSRELDAFILKSSQRYHSTLRQLIRLYDPNHLFLGASHCSKQDIRWIEGAAEFVDIVPLHLYDMNNAWILNFVLPVLKRLDKPYAQLEFSFTTTLRGFRPFGDRKSIVASHRDRGRAFQYSTERMAAEPLCVGTAYFLMYDQPLTSRGHDNEAFNFGLIDVTDRPYREMIASVKEANARLFGIHAGKLAPVRPEPLLLVEKNYREIMPFSQHGFHGYDMTNPQLHFNQSDRLHLYFPGGYRHDLSGKFLPLATVDANRPNGFRKLEFQVFLWKQANPGRPEKWFQLEESPDNTVFTPVKAKFKLLADGPFRKYAFSPVSLAADTRYVRISFAQHNPEQPWISSLSGVSVERR</sequence>
<dbReference type="Gene3D" id="3.20.20.80">
    <property type="entry name" value="Glycosidases"/>
    <property type="match status" value="1"/>
</dbReference>
<keyword evidence="1" id="KW-0732">Signal</keyword>
<feature type="signal peptide" evidence="1">
    <location>
        <begin position="1"/>
        <end position="17"/>
    </location>
</feature>
<proteinExistence type="predicted"/>